<accession>A0ABQ4MJ66</accession>
<reference evidence="15 16" key="1">
    <citation type="submission" date="2021-03" db="EMBL/GenBank/DDBJ databases">
        <title>Antimicrobial resistance genes in bacteria isolated from Japanese honey, and their potential for conferring macrolide and lincosamide resistance in the American foulbrood pathogen Paenibacillus larvae.</title>
        <authorList>
            <person name="Okamoto M."/>
            <person name="Kumagai M."/>
            <person name="Kanamori H."/>
            <person name="Takamatsu D."/>
        </authorList>
    </citation>
    <scope>NUCLEOTIDE SEQUENCE [LARGE SCALE GENOMIC DNA]</scope>
    <source>
        <strain evidence="15 16">J42TS3</strain>
    </source>
</reference>
<feature type="domain" description="NarG-like" evidence="14">
    <location>
        <begin position="5"/>
        <end position="224"/>
    </location>
</feature>
<protein>
    <submittedName>
        <fullName evidence="15">Respiratory nitrate reductase subunit gamma</fullName>
    </submittedName>
</protein>
<keyword evidence="4" id="KW-0349">Heme</keyword>
<dbReference type="PANTHER" id="PTHR30598:SF3">
    <property type="entry name" value="RESPIRATORY NITRATE REDUCTASE 1 GAMMA CHAIN"/>
    <property type="match status" value="1"/>
</dbReference>
<evidence type="ECO:0000256" key="1">
    <source>
        <dbReference type="ARBA" id="ARBA00004651"/>
    </source>
</evidence>
<keyword evidence="5 13" id="KW-0812">Transmembrane</keyword>
<keyword evidence="16" id="KW-1185">Reference proteome</keyword>
<evidence type="ECO:0000313" key="16">
    <source>
        <dbReference type="Proteomes" id="UP000679992"/>
    </source>
</evidence>
<dbReference type="Gene3D" id="1.20.950.20">
    <property type="entry name" value="Transmembrane di-heme cytochromes, Chain C"/>
    <property type="match status" value="1"/>
</dbReference>
<keyword evidence="12 13" id="KW-0472">Membrane</keyword>
<evidence type="ECO:0000256" key="11">
    <source>
        <dbReference type="ARBA" id="ARBA00023063"/>
    </source>
</evidence>
<keyword evidence="6" id="KW-0479">Metal-binding</keyword>
<dbReference type="PANTHER" id="PTHR30598">
    <property type="entry name" value="NITRATE REDUCTASE PRIVATE CHAPERONE, REDOX ENZYME MATURATION PROTEIN REMP FAMILY"/>
    <property type="match status" value="1"/>
</dbReference>
<dbReference type="Proteomes" id="UP000679992">
    <property type="component" value="Unassembled WGS sequence"/>
</dbReference>
<feature type="transmembrane region" description="Helical" evidence="13">
    <location>
        <begin position="47"/>
        <end position="67"/>
    </location>
</feature>
<dbReference type="InterPro" id="IPR023234">
    <property type="entry name" value="NarG-like_domain"/>
</dbReference>
<evidence type="ECO:0000256" key="5">
    <source>
        <dbReference type="ARBA" id="ARBA00022692"/>
    </source>
</evidence>
<evidence type="ECO:0000256" key="10">
    <source>
        <dbReference type="ARBA" id="ARBA00023004"/>
    </source>
</evidence>
<dbReference type="InterPro" id="IPR036197">
    <property type="entry name" value="NarG-like_sf"/>
</dbReference>
<feature type="transmembrane region" description="Helical" evidence="13">
    <location>
        <begin position="6"/>
        <end position="26"/>
    </location>
</feature>
<evidence type="ECO:0000256" key="12">
    <source>
        <dbReference type="ARBA" id="ARBA00023136"/>
    </source>
</evidence>
<dbReference type="NCBIfam" id="TIGR00351">
    <property type="entry name" value="narI"/>
    <property type="match status" value="1"/>
</dbReference>
<evidence type="ECO:0000259" key="14">
    <source>
        <dbReference type="Pfam" id="PF02665"/>
    </source>
</evidence>
<name>A0ABQ4MJ66_9BACL</name>
<evidence type="ECO:0000256" key="8">
    <source>
        <dbReference type="ARBA" id="ARBA00022989"/>
    </source>
</evidence>
<evidence type="ECO:0000256" key="13">
    <source>
        <dbReference type="SAM" id="Phobius"/>
    </source>
</evidence>
<evidence type="ECO:0000256" key="3">
    <source>
        <dbReference type="ARBA" id="ARBA00022475"/>
    </source>
</evidence>
<organism evidence="15 16">
    <name type="scientific">Paenibacillus vini</name>
    <dbReference type="NCBI Taxonomy" id="1476024"/>
    <lineage>
        <taxon>Bacteria</taxon>
        <taxon>Bacillati</taxon>
        <taxon>Bacillota</taxon>
        <taxon>Bacilli</taxon>
        <taxon>Bacillales</taxon>
        <taxon>Paenibacillaceae</taxon>
        <taxon>Paenibacillus</taxon>
    </lineage>
</organism>
<evidence type="ECO:0000256" key="7">
    <source>
        <dbReference type="ARBA" id="ARBA00022982"/>
    </source>
</evidence>
<comment type="caution">
    <text evidence="15">The sequence shown here is derived from an EMBL/GenBank/DDBJ whole genome shotgun (WGS) entry which is preliminary data.</text>
</comment>
<evidence type="ECO:0000256" key="6">
    <source>
        <dbReference type="ARBA" id="ARBA00022723"/>
    </source>
</evidence>
<dbReference type="InterPro" id="IPR051936">
    <property type="entry name" value="Heme-iron_electron_transfer"/>
</dbReference>
<sequence>MNMIDQFAWVIFPYLCVAVFIVGHIFRYRYDQFNWTAKSSEFIEKKQLMLGSLLFHIGIIPVIMGHVAGLGIPKEWMNAIGVNEHLYHLGAMYGGGLFGVITFAGMLILTSRRITKRTIRKLSSTSDLIVNALLLFIVFMGVYSTFVTNNVQPDFDYRDTISIWFRNLFLFKPEAALMVDVPLSFKIHIITGFLIFAFWPFTRLVHVWSVPLNYARRSYILYRKNRGQSARH</sequence>
<feature type="transmembrane region" description="Helical" evidence="13">
    <location>
        <begin position="128"/>
        <end position="146"/>
    </location>
</feature>
<keyword evidence="11" id="KW-0534">Nitrate assimilation</keyword>
<comment type="subcellular location">
    <subcellularLocation>
        <location evidence="1">Cell membrane</location>
        <topology evidence="1">Multi-pass membrane protein</topology>
    </subcellularLocation>
</comment>
<gene>
    <name evidence="15" type="primary">narI_2</name>
    <name evidence="15" type="ORF">J42TS3_50470</name>
</gene>
<dbReference type="EMBL" id="BOSL01000028">
    <property type="protein sequence ID" value="GIP56012.1"/>
    <property type="molecule type" value="Genomic_DNA"/>
</dbReference>
<dbReference type="InterPro" id="IPR003816">
    <property type="entry name" value="Nitrate_red_gam"/>
</dbReference>
<keyword evidence="10" id="KW-0408">Iron</keyword>
<keyword evidence="9" id="KW-0560">Oxidoreductase</keyword>
<feature type="transmembrane region" description="Helical" evidence="13">
    <location>
        <begin position="187"/>
        <end position="208"/>
    </location>
</feature>
<evidence type="ECO:0000256" key="4">
    <source>
        <dbReference type="ARBA" id="ARBA00022617"/>
    </source>
</evidence>
<keyword evidence="2" id="KW-0813">Transport</keyword>
<keyword evidence="3" id="KW-1003">Cell membrane</keyword>
<dbReference type="Pfam" id="PF02665">
    <property type="entry name" value="Nitrate_red_gam"/>
    <property type="match status" value="1"/>
</dbReference>
<evidence type="ECO:0000256" key="2">
    <source>
        <dbReference type="ARBA" id="ARBA00022448"/>
    </source>
</evidence>
<keyword evidence="8 13" id="KW-1133">Transmembrane helix</keyword>
<evidence type="ECO:0000313" key="15">
    <source>
        <dbReference type="EMBL" id="GIP56012.1"/>
    </source>
</evidence>
<dbReference type="RefSeq" id="WP_211020308.1">
    <property type="nucleotide sequence ID" value="NZ_BOSL01000028.1"/>
</dbReference>
<keyword evidence="7" id="KW-0249">Electron transport</keyword>
<dbReference type="SUPFAM" id="SSF103501">
    <property type="entry name" value="Respiratory nitrate reductase 1 gamma chain"/>
    <property type="match status" value="1"/>
</dbReference>
<proteinExistence type="predicted"/>
<feature type="transmembrane region" description="Helical" evidence="13">
    <location>
        <begin position="87"/>
        <end position="108"/>
    </location>
</feature>
<evidence type="ECO:0000256" key="9">
    <source>
        <dbReference type="ARBA" id="ARBA00023002"/>
    </source>
</evidence>